<keyword evidence="2" id="KW-1185">Reference proteome</keyword>
<reference evidence="2" key="1">
    <citation type="journal article" date="2015" name="PLoS Genet.">
        <title>The dynamic genome and transcriptome of the human fungal pathogen Blastomyces and close relative Emmonsia.</title>
        <authorList>
            <person name="Munoz J.F."/>
            <person name="Gauthier G.M."/>
            <person name="Desjardins C.A."/>
            <person name="Gallo J.E."/>
            <person name="Holder J."/>
            <person name="Sullivan T.D."/>
            <person name="Marty A.J."/>
            <person name="Carmen J.C."/>
            <person name="Chen Z."/>
            <person name="Ding L."/>
            <person name="Gujja S."/>
            <person name="Magrini V."/>
            <person name="Misas E."/>
            <person name="Mitreva M."/>
            <person name="Priest M."/>
            <person name="Saif S."/>
            <person name="Whiston E.A."/>
            <person name="Young S."/>
            <person name="Zeng Q."/>
            <person name="Goldman W.E."/>
            <person name="Mardis E.R."/>
            <person name="Taylor J.W."/>
            <person name="McEwen J.G."/>
            <person name="Clay O.K."/>
            <person name="Klein B.S."/>
            <person name="Cuomo C.A."/>
        </authorList>
    </citation>
    <scope>NUCLEOTIDE SEQUENCE [LARGE SCALE GENOMIC DNA]</scope>
    <source>
        <strain evidence="2">ER-3 / ATCC MYA-2586</strain>
    </source>
</reference>
<name>A0ABP2F2K4_AJEDR</name>
<evidence type="ECO:0000313" key="1">
    <source>
        <dbReference type="EMBL" id="EEQ89425.1"/>
    </source>
</evidence>
<dbReference type="EMBL" id="EQ999976">
    <property type="protein sequence ID" value="EEQ89425.1"/>
    <property type="molecule type" value="Genomic_DNA"/>
</dbReference>
<evidence type="ECO:0000313" key="2">
    <source>
        <dbReference type="Proteomes" id="UP000002039"/>
    </source>
</evidence>
<sequence length="113" mass="12585">MWLGVAPICDFFEFRMLRESSRIELLNCMRLLTEESIHTWMTDNTWRGLDIEPGILHSLPPPSKNMAAADGRTQASLAGVIEGNQQPPTIELLATSHQSALLASARQLLEQKA</sequence>
<gene>
    <name evidence="1" type="ORF">BDCG_04545</name>
</gene>
<protein>
    <submittedName>
        <fullName evidence="1">Uncharacterized protein</fullName>
    </submittedName>
</protein>
<accession>A0ABP2F2K4</accession>
<organism evidence="1 2">
    <name type="scientific">Ajellomyces dermatitidis (strain ER-3 / ATCC MYA-2586)</name>
    <name type="common">Blastomyces dermatitidis</name>
    <dbReference type="NCBI Taxonomy" id="559297"/>
    <lineage>
        <taxon>Eukaryota</taxon>
        <taxon>Fungi</taxon>
        <taxon>Dikarya</taxon>
        <taxon>Ascomycota</taxon>
        <taxon>Pezizomycotina</taxon>
        <taxon>Eurotiomycetes</taxon>
        <taxon>Eurotiomycetidae</taxon>
        <taxon>Onygenales</taxon>
        <taxon>Ajellomycetaceae</taxon>
        <taxon>Blastomyces</taxon>
    </lineage>
</organism>
<dbReference type="RefSeq" id="XP_045276356.1">
    <property type="nucleotide sequence ID" value="XM_045420203.1"/>
</dbReference>
<dbReference type="Proteomes" id="UP000002039">
    <property type="component" value="Unassembled WGS sequence"/>
</dbReference>
<dbReference type="GeneID" id="69026680"/>
<proteinExistence type="predicted"/>